<accession>A0AAV0ETS4</accession>
<feature type="compositionally biased region" description="Acidic residues" evidence="1">
    <location>
        <begin position="572"/>
        <end position="587"/>
    </location>
</feature>
<proteinExistence type="predicted"/>
<feature type="compositionally biased region" description="Polar residues" evidence="1">
    <location>
        <begin position="18"/>
        <end position="29"/>
    </location>
</feature>
<feature type="region of interest" description="Disordered" evidence="1">
    <location>
        <begin position="556"/>
        <end position="587"/>
    </location>
</feature>
<feature type="compositionally biased region" description="Polar residues" evidence="1">
    <location>
        <begin position="144"/>
        <end position="172"/>
    </location>
</feature>
<reference evidence="2" key="1">
    <citation type="submission" date="2022-07" db="EMBL/GenBank/DDBJ databases">
        <authorList>
            <person name="Macas J."/>
            <person name="Novak P."/>
            <person name="Neumann P."/>
        </authorList>
    </citation>
    <scope>NUCLEOTIDE SEQUENCE</scope>
</reference>
<evidence type="ECO:0000313" key="3">
    <source>
        <dbReference type="Proteomes" id="UP001152523"/>
    </source>
</evidence>
<organism evidence="2 3">
    <name type="scientific">Cuscuta epithymum</name>
    <dbReference type="NCBI Taxonomy" id="186058"/>
    <lineage>
        <taxon>Eukaryota</taxon>
        <taxon>Viridiplantae</taxon>
        <taxon>Streptophyta</taxon>
        <taxon>Embryophyta</taxon>
        <taxon>Tracheophyta</taxon>
        <taxon>Spermatophyta</taxon>
        <taxon>Magnoliopsida</taxon>
        <taxon>eudicotyledons</taxon>
        <taxon>Gunneridae</taxon>
        <taxon>Pentapetalae</taxon>
        <taxon>asterids</taxon>
        <taxon>lamiids</taxon>
        <taxon>Solanales</taxon>
        <taxon>Convolvulaceae</taxon>
        <taxon>Cuscuteae</taxon>
        <taxon>Cuscuta</taxon>
        <taxon>Cuscuta subgen. Cuscuta</taxon>
    </lineage>
</organism>
<name>A0AAV0ETS4_9ASTE</name>
<feature type="region of interest" description="Disordered" evidence="1">
    <location>
        <begin position="73"/>
        <end position="172"/>
    </location>
</feature>
<dbReference type="EMBL" id="CAMAPF010000942">
    <property type="protein sequence ID" value="CAH9126524.1"/>
    <property type="molecule type" value="Genomic_DNA"/>
</dbReference>
<dbReference type="Proteomes" id="UP001152523">
    <property type="component" value="Unassembled WGS sequence"/>
</dbReference>
<protein>
    <recommendedName>
        <fullName evidence="4">Transposase, Ptta/En/Spm, plant</fullName>
    </recommendedName>
</protein>
<sequence>MTSFKGLGAAGLKKKSGRPTTELSITSPPSTMHGKNFVIKTTAFKGLGAGVQNNKLRTTAKEVSGSLGGAFKGLGSAGQKSKPITLAKEVSSSSGHSTPSPPISFDGNAMGRNTDIHMGQTTQLYQPPPSQYNAARRTRPSLAPTGNQQPNVSDFLNHPNDTPTVLNQQNSPNTIDDLTEGYDQSHAKDAEQELIAWKPDPYNHLMWGVEPLDHFRTISVSRFERPCVGINVAGDLINEPVGDTCLTFQGIVSKQIKYNLHPAGQRWKWVPEKTKQLYWEQFQDLVNWDITKYDAEDIKAGYEHYLRQHAYSNVLNYIRTKKRPPTVNDFTWAVLEEYKRSKQYRRSSESGKKNRMIGGDRCKQYGGSRAATDMAARELRVTGVAINPLKLSDTYHPTKRKNGEIIHPQSEVQEAVLKLSAAFREHIQNSQSSNNGTEISNACKITSSEWNSKYLEAVGCKRKRVFGTGRYSKAFLLELETSGKGRSSSSRRSHDICLAWDEWLRTWFGSQGEKCPLPMPPFDARLQLEDPDLHLKNFEKTWVSFFKEHGMDPPTFFPSSHCSSQDSQDSQESQDSEDSEDSESPSH</sequence>
<comment type="caution">
    <text evidence="2">The sequence shown here is derived from an EMBL/GenBank/DDBJ whole genome shotgun (WGS) entry which is preliminary data.</text>
</comment>
<evidence type="ECO:0000313" key="2">
    <source>
        <dbReference type="EMBL" id="CAH9126524.1"/>
    </source>
</evidence>
<keyword evidence="3" id="KW-1185">Reference proteome</keyword>
<dbReference type="AlphaFoldDB" id="A0AAV0ETS4"/>
<evidence type="ECO:0008006" key="4">
    <source>
        <dbReference type="Google" id="ProtNLM"/>
    </source>
</evidence>
<feature type="region of interest" description="Disordered" evidence="1">
    <location>
        <begin position="1"/>
        <end position="29"/>
    </location>
</feature>
<gene>
    <name evidence="2" type="ORF">CEPIT_LOCUS27598</name>
</gene>
<feature type="compositionally biased region" description="Low complexity" evidence="1">
    <location>
        <begin position="1"/>
        <end position="11"/>
    </location>
</feature>
<evidence type="ECO:0000256" key="1">
    <source>
        <dbReference type="SAM" id="MobiDB-lite"/>
    </source>
</evidence>